<evidence type="ECO:0000313" key="2">
    <source>
        <dbReference type="Proteomes" id="UP000295604"/>
    </source>
</evidence>
<proteinExistence type="predicted"/>
<name>A0A4R8SMB6_9PEZI</name>
<sequence>MSSMLDVDVDPPTYDETVSEARQLSCGEMPTLFLDRTTIFANTDPPRALYELSGNVCEAKSLLYALQKVAYRVTNTAGGDAIRTRLDHIYDFELDPVTGFEKGRLKDVVAIRGRMKSKRTYKLTYLLPSFASWKVEGHFKAGESVIHTMKHANEIRWKNLDGDVVAVETVAKRDEQNVLLGFPQLRIKKAMEDKELDLLVASWMARLWRQSFVKTKEPMSWADYKHASRLALQRNNMTSMGFIKY</sequence>
<reference evidence="1 2" key="1">
    <citation type="submission" date="2018-11" db="EMBL/GenBank/DDBJ databases">
        <title>Genome sequence and assembly of Colletotrichum sidae.</title>
        <authorList>
            <person name="Gan P."/>
            <person name="Shirasu K."/>
        </authorList>
    </citation>
    <scope>NUCLEOTIDE SEQUENCE [LARGE SCALE GENOMIC DNA]</scope>
    <source>
        <strain evidence="1 2">CBS 518.97</strain>
    </source>
</reference>
<accession>A0A4R8SMB6</accession>
<dbReference type="AlphaFoldDB" id="A0A4R8SMB6"/>
<organism evidence="1 2">
    <name type="scientific">Colletotrichum sidae</name>
    <dbReference type="NCBI Taxonomy" id="1347389"/>
    <lineage>
        <taxon>Eukaryota</taxon>
        <taxon>Fungi</taxon>
        <taxon>Dikarya</taxon>
        <taxon>Ascomycota</taxon>
        <taxon>Pezizomycotina</taxon>
        <taxon>Sordariomycetes</taxon>
        <taxon>Hypocreomycetidae</taxon>
        <taxon>Glomerellales</taxon>
        <taxon>Glomerellaceae</taxon>
        <taxon>Colletotrichum</taxon>
        <taxon>Colletotrichum orbiculare species complex</taxon>
    </lineage>
</organism>
<protein>
    <submittedName>
        <fullName evidence="1">Uncharacterized protein</fullName>
    </submittedName>
</protein>
<dbReference type="Proteomes" id="UP000295604">
    <property type="component" value="Unassembled WGS sequence"/>
</dbReference>
<comment type="caution">
    <text evidence="1">The sequence shown here is derived from an EMBL/GenBank/DDBJ whole genome shotgun (WGS) entry which is preliminary data.</text>
</comment>
<keyword evidence="2" id="KW-1185">Reference proteome</keyword>
<dbReference type="EMBL" id="QAPF01001625">
    <property type="protein sequence ID" value="TDZ99593.1"/>
    <property type="molecule type" value="Genomic_DNA"/>
</dbReference>
<evidence type="ECO:0000313" key="1">
    <source>
        <dbReference type="EMBL" id="TDZ99593.1"/>
    </source>
</evidence>
<gene>
    <name evidence="1" type="ORF">C8034_v000076</name>
</gene>